<organism evidence="1 2">
    <name type="scientific">Rhabditophanes sp. KR3021</name>
    <dbReference type="NCBI Taxonomy" id="114890"/>
    <lineage>
        <taxon>Eukaryota</taxon>
        <taxon>Metazoa</taxon>
        <taxon>Ecdysozoa</taxon>
        <taxon>Nematoda</taxon>
        <taxon>Chromadorea</taxon>
        <taxon>Rhabditida</taxon>
        <taxon>Tylenchina</taxon>
        <taxon>Panagrolaimomorpha</taxon>
        <taxon>Strongyloidoidea</taxon>
        <taxon>Alloionematidae</taxon>
        <taxon>Rhabditophanes</taxon>
    </lineage>
</organism>
<dbReference type="Proteomes" id="UP000095286">
    <property type="component" value="Unplaced"/>
</dbReference>
<evidence type="ECO:0000313" key="1">
    <source>
        <dbReference type="Proteomes" id="UP000095286"/>
    </source>
</evidence>
<evidence type="ECO:0000313" key="2">
    <source>
        <dbReference type="WBParaSite" id="RSKR_0000378400.1"/>
    </source>
</evidence>
<name>A0AC35TSK4_9BILA</name>
<dbReference type="WBParaSite" id="RSKR_0000378400.1">
    <property type="protein sequence ID" value="RSKR_0000378400.1"/>
    <property type="gene ID" value="RSKR_0000378400"/>
</dbReference>
<proteinExistence type="predicted"/>
<reference evidence="2" key="1">
    <citation type="submission" date="2016-11" db="UniProtKB">
        <authorList>
            <consortium name="WormBaseParasite"/>
        </authorList>
    </citation>
    <scope>IDENTIFICATION</scope>
    <source>
        <strain evidence="2">KR3021</strain>
    </source>
</reference>
<sequence>MLKHIWQLLNEATVSREQIEKDALGHIDDITRLLFEAFDTHYVTAKHLNQELDSSEDEFSWTFTTAAFYCATLLMTIGYGNLVCTTQLGRLFCIFYALLGVPLILITVADIGKFLSENIVRLYTAYSRTKKKFNKRYNEVVNNNNNLTASLNDICTEDLDEEAAKEKDQLVQVGLENYVAIPISLIIFILLGYMTIGAFLLAEWENWNVYEGFYFSFITMTTVGFGDYYPINEKYFFLDLAYIIIGLAITTMCIDLVGIQYIRKIHYFGRAIKDARFALVNVGGKMVHVPDLMKYAVVLQHKYGQKKQNGDEIKGAFAPKDLPLIRYIDYGAMASLDSISSLWSLVFGKSRQPSMV</sequence>
<accession>A0AC35TSK4</accession>
<protein>
    <submittedName>
        <fullName evidence="2">Ion channel</fullName>
    </submittedName>
</protein>